<dbReference type="OrthoDB" id="3264219at2759"/>
<dbReference type="AlphaFoldDB" id="A0A369JQQ8"/>
<evidence type="ECO:0000313" key="2">
    <source>
        <dbReference type="EMBL" id="RDB22725.1"/>
    </source>
</evidence>
<dbReference type="InParanoid" id="A0A369JQQ8"/>
<evidence type="ECO:0000313" key="3">
    <source>
        <dbReference type="Proteomes" id="UP000076154"/>
    </source>
</evidence>
<name>A0A369JQQ8_HYPMA</name>
<feature type="transmembrane region" description="Helical" evidence="1">
    <location>
        <begin position="128"/>
        <end position="148"/>
    </location>
</feature>
<proteinExistence type="predicted"/>
<feature type="transmembrane region" description="Helical" evidence="1">
    <location>
        <begin position="12"/>
        <end position="36"/>
    </location>
</feature>
<feature type="transmembrane region" description="Helical" evidence="1">
    <location>
        <begin position="70"/>
        <end position="88"/>
    </location>
</feature>
<comment type="caution">
    <text evidence="2">The sequence shown here is derived from an EMBL/GenBank/DDBJ whole genome shotgun (WGS) entry which is preliminary data.</text>
</comment>
<evidence type="ECO:0000256" key="1">
    <source>
        <dbReference type="SAM" id="Phobius"/>
    </source>
</evidence>
<dbReference type="Proteomes" id="UP000076154">
    <property type="component" value="Unassembled WGS sequence"/>
</dbReference>
<sequence>MTVRFGNHRIGLYIVAFLLSGTVLGLAGNFASIFLPKLHHDFTIFSLIVPSLTILVLLLSLQWAQPQTEAVMLIVLSILWLTMGAWSTDIIGHVQCDGLAGQRTASNRGDTSAQAYCYQMKVMQAFSWALFILFAIAFIILLSLVNLAERFGRYDIWREPIRELPWFGEAPGFYNTHAGMMSQYPPSAGYMPQYGPSAGFPLQGSVMQTPGRPLVIQPGMNGQPATVTQM</sequence>
<keyword evidence="1" id="KW-1133">Transmembrane helix</keyword>
<keyword evidence="3" id="KW-1185">Reference proteome</keyword>
<accession>A0A369JQQ8</accession>
<keyword evidence="1" id="KW-0472">Membrane</keyword>
<evidence type="ECO:0008006" key="4">
    <source>
        <dbReference type="Google" id="ProtNLM"/>
    </source>
</evidence>
<protein>
    <recommendedName>
        <fullName evidence="4">MARVEL domain-containing protein</fullName>
    </recommendedName>
</protein>
<keyword evidence="1" id="KW-0812">Transmembrane</keyword>
<feature type="transmembrane region" description="Helical" evidence="1">
    <location>
        <begin position="42"/>
        <end position="63"/>
    </location>
</feature>
<dbReference type="EMBL" id="LUEZ02000049">
    <property type="protein sequence ID" value="RDB22725.1"/>
    <property type="molecule type" value="Genomic_DNA"/>
</dbReference>
<gene>
    <name evidence="2" type="ORF">Hypma_010186</name>
</gene>
<dbReference type="STRING" id="39966.A0A369JQQ8"/>
<reference evidence="2" key="1">
    <citation type="submission" date="2018-04" db="EMBL/GenBank/DDBJ databases">
        <title>Whole genome sequencing of Hypsizygus marmoreus.</title>
        <authorList>
            <person name="Choi I.-G."/>
            <person name="Min B."/>
            <person name="Kim J.-G."/>
            <person name="Kim S."/>
            <person name="Oh Y.-L."/>
            <person name="Kong W.-S."/>
            <person name="Park H."/>
            <person name="Jeong J."/>
            <person name="Song E.-S."/>
        </authorList>
    </citation>
    <scope>NUCLEOTIDE SEQUENCE [LARGE SCALE GENOMIC DNA]</scope>
    <source>
        <strain evidence="2">51987-8</strain>
    </source>
</reference>
<organism evidence="2 3">
    <name type="scientific">Hypsizygus marmoreus</name>
    <name type="common">White beech mushroom</name>
    <name type="synonym">Agaricus marmoreus</name>
    <dbReference type="NCBI Taxonomy" id="39966"/>
    <lineage>
        <taxon>Eukaryota</taxon>
        <taxon>Fungi</taxon>
        <taxon>Dikarya</taxon>
        <taxon>Basidiomycota</taxon>
        <taxon>Agaricomycotina</taxon>
        <taxon>Agaricomycetes</taxon>
        <taxon>Agaricomycetidae</taxon>
        <taxon>Agaricales</taxon>
        <taxon>Tricholomatineae</taxon>
        <taxon>Lyophyllaceae</taxon>
        <taxon>Hypsizygus</taxon>
    </lineage>
</organism>